<keyword evidence="1" id="KW-0812">Transmembrane</keyword>
<dbReference type="InterPro" id="IPR005183">
    <property type="entry name" value="DUF305_CopM-like"/>
</dbReference>
<dbReference type="EMBL" id="JBIMSN010000106">
    <property type="protein sequence ID" value="MFH5231289.1"/>
    <property type="molecule type" value="Genomic_DNA"/>
</dbReference>
<evidence type="ECO:0000313" key="3">
    <source>
        <dbReference type="EMBL" id="MFH5231289.1"/>
    </source>
</evidence>
<organism evidence="3 4">
    <name type="scientific">Antrihabitans spumae</name>
    <dbReference type="NCBI Taxonomy" id="3373370"/>
    <lineage>
        <taxon>Bacteria</taxon>
        <taxon>Bacillati</taxon>
        <taxon>Actinomycetota</taxon>
        <taxon>Actinomycetes</taxon>
        <taxon>Mycobacteriales</taxon>
        <taxon>Nocardiaceae</taxon>
        <taxon>Antrihabitans</taxon>
    </lineage>
</organism>
<feature type="domain" description="DUF305" evidence="2">
    <location>
        <begin position="43"/>
        <end position="198"/>
    </location>
</feature>
<keyword evidence="1" id="KW-0472">Membrane</keyword>
<accession>A0ABW7K973</accession>
<name>A0ABW7K973_9NOCA</name>
<evidence type="ECO:0000256" key="1">
    <source>
        <dbReference type="SAM" id="Phobius"/>
    </source>
</evidence>
<comment type="caution">
    <text evidence="3">The sequence shown here is derived from an EMBL/GenBank/DDBJ whole genome shotgun (WGS) entry which is preliminary data.</text>
</comment>
<dbReference type="InterPro" id="IPR012347">
    <property type="entry name" value="Ferritin-like"/>
</dbReference>
<gene>
    <name evidence="3" type="ORF">ACHIRB_22365</name>
</gene>
<keyword evidence="1" id="KW-1133">Transmembrane helix</keyword>
<feature type="transmembrane region" description="Helical" evidence="1">
    <location>
        <begin position="7"/>
        <end position="27"/>
    </location>
</feature>
<sequence>MNRRRGVVVGAVVVAMVIGVALGLLIGRPGSTDDGGPVLGAVEIGFAQDMSVHHEQAVSLCDNLAADVDAKVGQICSGVRANQGREIGMLRGWLELYDLPQSSPTPMAWMGSEHHGGHGNSASGMPGMATWMEVDELRRLSGRDAEVRFLQLMLRHHQGGLDMAGYAAGHTDIAPIERIATGMVYEQTQEVLVMDQLLRDRSSAALPYP</sequence>
<reference evidence="3 4" key="1">
    <citation type="submission" date="2024-10" db="EMBL/GenBank/DDBJ databases">
        <authorList>
            <person name="Riesco R."/>
        </authorList>
    </citation>
    <scope>NUCLEOTIDE SEQUENCE [LARGE SCALE GENOMIC DNA]</scope>
    <source>
        <strain evidence="3 4">NCIMB 15450</strain>
    </source>
</reference>
<evidence type="ECO:0000259" key="2">
    <source>
        <dbReference type="Pfam" id="PF03713"/>
    </source>
</evidence>
<protein>
    <submittedName>
        <fullName evidence="3">DUF305 domain-containing protein</fullName>
    </submittedName>
</protein>
<dbReference type="Gene3D" id="1.20.1260.10">
    <property type="match status" value="1"/>
</dbReference>
<dbReference type="PANTHER" id="PTHR36933:SF1">
    <property type="entry name" value="SLL0788 PROTEIN"/>
    <property type="match status" value="1"/>
</dbReference>
<dbReference type="PANTHER" id="PTHR36933">
    <property type="entry name" value="SLL0788 PROTEIN"/>
    <property type="match status" value="1"/>
</dbReference>
<dbReference type="Pfam" id="PF03713">
    <property type="entry name" value="DUF305"/>
    <property type="match status" value="1"/>
</dbReference>
<proteinExistence type="predicted"/>
<keyword evidence="4" id="KW-1185">Reference proteome</keyword>
<evidence type="ECO:0000313" key="4">
    <source>
        <dbReference type="Proteomes" id="UP001609219"/>
    </source>
</evidence>
<dbReference type="Proteomes" id="UP001609219">
    <property type="component" value="Unassembled WGS sequence"/>
</dbReference>